<feature type="transmembrane region" description="Helical" evidence="3">
    <location>
        <begin position="549"/>
        <end position="572"/>
    </location>
</feature>
<dbReference type="InterPro" id="IPR052145">
    <property type="entry name" value="Mediator/Homeobox_domain"/>
</dbReference>
<feature type="compositionally biased region" description="Low complexity" evidence="2">
    <location>
        <begin position="312"/>
        <end position="321"/>
    </location>
</feature>
<dbReference type="InterPro" id="IPR001623">
    <property type="entry name" value="DnaJ_domain"/>
</dbReference>
<keyword evidence="3" id="KW-0472">Membrane</keyword>
<evidence type="ECO:0000259" key="4">
    <source>
        <dbReference type="PROSITE" id="PS50076"/>
    </source>
</evidence>
<evidence type="ECO:0000313" key="6">
    <source>
        <dbReference type="Proteomes" id="UP000256970"/>
    </source>
</evidence>
<gene>
    <name evidence="5" type="ORF">BQ4739_LOCUS2672</name>
</gene>
<dbReference type="Gene3D" id="1.10.287.110">
    <property type="entry name" value="DnaJ domain"/>
    <property type="match status" value="1"/>
</dbReference>
<feature type="region of interest" description="Disordered" evidence="2">
    <location>
        <begin position="202"/>
        <end position="383"/>
    </location>
</feature>
<protein>
    <recommendedName>
        <fullName evidence="4">J domain-containing protein</fullName>
    </recommendedName>
</protein>
<feature type="transmembrane region" description="Helical" evidence="3">
    <location>
        <begin position="517"/>
        <end position="537"/>
    </location>
</feature>
<name>A0A383V999_TETOB</name>
<keyword evidence="3" id="KW-0812">Transmembrane</keyword>
<dbReference type="SUPFAM" id="SSF46565">
    <property type="entry name" value="Chaperone J-domain"/>
    <property type="match status" value="1"/>
</dbReference>
<evidence type="ECO:0000256" key="1">
    <source>
        <dbReference type="ARBA" id="ARBA00008511"/>
    </source>
</evidence>
<dbReference type="EMBL" id="FNXT01000206">
    <property type="protein sequence ID" value="SZX62148.1"/>
    <property type="molecule type" value="Genomic_DNA"/>
</dbReference>
<feature type="transmembrane region" description="Helical" evidence="3">
    <location>
        <begin position="643"/>
        <end position="661"/>
    </location>
</feature>
<evidence type="ECO:0000313" key="5">
    <source>
        <dbReference type="EMBL" id="SZX62148.1"/>
    </source>
</evidence>
<feature type="region of interest" description="Disordered" evidence="2">
    <location>
        <begin position="108"/>
        <end position="155"/>
    </location>
</feature>
<dbReference type="InterPro" id="IPR041442">
    <property type="entry name" value="PIH1D1/2/3_CS-like"/>
</dbReference>
<feature type="transmembrane region" description="Helical" evidence="3">
    <location>
        <begin position="424"/>
        <end position="447"/>
    </location>
</feature>
<feature type="compositionally biased region" description="Basic residues" evidence="2">
    <location>
        <begin position="1006"/>
        <end position="1016"/>
    </location>
</feature>
<feature type="transmembrane region" description="Helical" evidence="3">
    <location>
        <begin position="578"/>
        <end position="597"/>
    </location>
</feature>
<dbReference type="InterPro" id="IPR036869">
    <property type="entry name" value="J_dom_sf"/>
</dbReference>
<keyword evidence="6" id="KW-1185">Reference proteome</keyword>
<dbReference type="Pfam" id="PF18201">
    <property type="entry name" value="PIH1_CS"/>
    <property type="match status" value="1"/>
</dbReference>
<dbReference type="Pfam" id="PF00226">
    <property type="entry name" value="DnaJ"/>
    <property type="match status" value="1"/>
</dbReference>
<feature type="transmembrane region" description="Helical" evidence="3">
    <location>
        <begin position="488"/>
        <end position="511"/>
    </location>
</feature>
<sequence length="1016" mass="108622">MQTGSGGLQVPQHELQVVHEGGQQKLRLSVQLPGLSSASDIQLVCSNSSIVLTVPGRYTLLLPLDVTISDAADSVTFKKKKQTLTAKFTVLSGDAAAAAAVAAMANGSSSSSSTAKQQPQQQQQQQQADDAAQRAAAAAASQEAARREQQQRLNSEAAEEWLRRGLEAARSGNSALADKALGKVKELAPHLNTAGLAAAIAAAKQPQQQQQQGGQQGKPQQQQPQQRKGPQAAAAGAGANSSSSQEPRQQQQQQSASKQQGQQPPGGGASQPGNINSSSSGQQQHGGTAGAGAQHAGNTNSSSSNVARPGNQQQQKQQQKQQPKHKGKQRQPPSGKQSPPPPPPQQQQQQGASSSNSSSANASNGPSQQQQQQQQQQDEDEEQPWWGDRLVGWWCRQFDAVELWVFATGELLNAWSKEYGRGRVAYLAAQLAAMLLVAAHFAVVWLWRTGWSKPLEVAARIRRTGGDTFIQSQYWLNRTAVALTQHTLAAVAGRIALCCVSGACTAAAAWAVGWMQLGGHSVVGWALVLLRGTWRALVWRPWHSVQLPLAIVAVFVFGFAGLGGTIALWSLAMLLLPGGWWNLGGWLLAAAASMRLLPGIRRITWPTSTLGIMLLSKAAVLGCSWAGWKVFSSSDLADPLSRVSWWWYLLLLALHVFTGLMKTAEKIREEEAEQQGGSFGRSQSADDEPFYGGASDIAYQKFVMGFGPVAVPEGCEVAEVKVALQARDYYQVMGFASRQECTPESLRAARKAKALAVHPDKVGHDHPGANQAAGRVNKAYETLSSEESRRAYDRLLDCHSRPSAAAGPGGRRGAAAAAAAAAAGFSPKDAAPQQFKESLYNVERSGAYMCDMGCPNGDHSHTVYILPQAPFGVRWCRECEDWHNTRESGEVWAHYSPGLGGVRMLGRVRLLLAPSPQSPIFDITDLFNPGLGGVRMLGRVRLLLAPSPQSPIFDITDLFKCGGRLSTPADMCNAHFNPLADVMAAPRSARRGGGGGYSGADAGTSRRSKKKQGRRR</sequence>
<dbReference type="PROSITE" id="PS50076">
    <property type="entry name" value="DNAJ_2"/>
    <property type="match status" value="1"/>
</dbReference>
<organism evidence="5 6">
    <name type="scientific">Tetradesmus obliquus</name>
    <name type="common">Green alga</name>
    <name type="synonym">Acutodesmus obliquus</name>
    <dbReference type="NCBI Taxonomy" id="3088"/>
    <lineage>
        <taxon>Eukaryota</taxon>
        <taxon>Viridiplantae</taxon>
        <taxon>Chlorophyta</taxon>
        <taxon>core chlorophytes</taxon>
        <taxon>Chlorophyceae</taxon>
        <taxon>CS clade</taxon>
        <taxon>Sphaeropleales</taxon>
        <taxon>Scenedesmaceae</taxon>
        <taxon>Tetradesmus</taxon>
    </lineage>
</organism>
<dbReference type="AlphaFoldDB" id="A0A383V999"/>
<feature type="compositionally biased region" description="Low complexity" evidence="2">
    <location>
        <begin position="108"/>
        <end position="143"/>
    </location>
</feature>
<dbReference type="PANTHER" id="PTHR24330">
    <property type="entry name" value="HOMEOBOX PROTEIN BARH-LIKE"/>
    <property type="match status" value="1"/>
</dbReference>
<dbReference type="PANTHER" id="PTHR24330:SF19">
    <property type="entry name" value="MEDIATOR OF RNA POLYMERASE II TRANSCRIPTION SUBUNIT 29"/>
    <property type="match status" value="1"/>
</dbReference>
<feature type="compositionally biased region" description="Low complexity" evidence="2">
    <location>
        <begin position="271"/>
        <end position="300"/>
    </location>
</feature>
<evidence type="ECO:0000256" key="2">
    <source>
        <dbReference type="SAM" id="MobiDB-lite"/>
    </source>
</evidence>
<dbReference type="Proteomes" id="UP000256970">
    <property type="component" value="Unassembled WGS sequence"/>
</dbReference>
<accession>A0A383V999</accession>
<feature type="compositionally biased region" description="Low complexity" evidence="2">
    <location>
        <begin position="202"/>
        <end position="263"/>
    </location>
</feature>
<feature type="transmembrane region" description="Helical" evidence="3">
    <location>
        <begin position="609"/>
        <end position="631"/>
    </location>
</feature>
<reference evidence="5 6" key="1">
    <citation type="submission" date="2016-10" db="EMBL/GenBank/DDBJ databases">
        <authorList>
            <person name="Cai Z."/>
        </authorList>
    </citation>
    <scope>NUCLEOTIDE SEQUENCE [LARGE SCALE GENOMIC DNA]</scope>
</reference>
<feature type="domain" description="J" evidence="4">
    <location>
        <begin position="728"/>
        <end position="796"/>
    </location>
</feature>
<dbReference type="SMART" id="SM00271">
    <property type="entry name" value="DnaJ"/>
    <property type="match status" value="1"/>
</dbReference>
<evidence type="ECO:0000256" key="3">
    <source>
        <dbReference type="SAM" id="Phobius"/>
    </source>
</evidence>
<proteinExistence type="inferred from homology"/>
<dbReference type="STRING" id="3088.A0A383V999"/>
<comment type="similarity">
    <text evidence="1">Belongs to the PIH1 family.</text>
</comment>
<keyword evidence="3" id="KW-1133">Transmembrane helix</keyword>
<feature type="region of interest" description="Disordered" evidence="2">
    <location>
        <begin position="987"/>
        <end position="1016"/>
    </location>
</feature>
<feature type="compositionally biased region" description="Low complexity" evidence="2">
    <location>
        <begin position="346"/>
        <end position="376"/>
    </location>
</feature>